<sequence>MKETLTFNIDKLKKDYFEYLDTTKFKENKKVWLSANEIKAMMDSTFKVSSSNLREFIEETFGIRMDIDMSHNRNQINSLIKQVTYTKKGKRTFLNLNEYIKLIKLDDFNSFIINNIEKDFKVKNRRKLEKELMYLQINRYKDTEQYKLDNMLELQSFAYYLAILDVLDEKLNYWYSQPFIHNTYVKTKNEHLNNLLDLINTHYENEKLSKYKFHSIEDIETTNPIQKIYFFLRDIQELENKKADHYK</sequence>
<keyword evidence="2" id="KW-1185">Reference proteome</keyword>
<dbReference type="Proteomes" id="UP000239589">
    <property type="component" value="Unassembled WGS sequence"/>
</dbReference>
<reference evidence="1 2" key="1">
    <citation type="submission" date="2018-02" db="EMBL/GenBank/DDBJ databases">
        <title>Discovery of a pederin family compound in a non-symbiotic bloom-forming cyanobacterium.</title>
        <authorList>
            <person name="Kust A."/>
            <person name="Mares J."/>
            <person name="Jokela J."/>
            <person name="Urajova P."/>
            <person name="Hajek J."/>
            <person name="Saurav K."/>
            <person name="Voracova K."/>
            <person name="Fewer D.P."/>
            <person name="Haapaniemi E."/>
            <person name="Permi P."/>
            <person name="Rehakova K."/>
            <person name="Sivonen K."/>
            <person name="Hrouzek P."/>
        </authorList>
    </citation>
    <scope>NUCLEOTIDE SEQUENCE [LARGE SCALE GENOMIC DNA]</scope>
    <source>
        <strain evidence="1 2">CHARLIE-1</strain>
    </source>
</reference>
<evidence type="ECO:0000313" key="2">
    <source>
        <dbReference type="Proteomes" id="UP000239589"/>
    </source>
</evidence>
<comment type="caution">
    <text evidence="1">The sequence shown here is derived from an EMBL/GenBank/DDBJ whole genome shotgun (WGS) entry which is preliminary data.</text>
</comment>
<proteinExistence type="predicted"/>
<protein>
    <submittedName>
        <fullName evidence="1">Uncharacterized protein</fullName>
    </submittedName>
</protein>
<dbReference type="EMBL" id="PGEM01000222">
    <property type="protein sequence ID" value="PPJ61488.1"/>
    <property type="molecule type" value="Genomic_DNA"/>
</dbReference>
<evidence type="ECO:0000313" key="1">
    <source>
        <dbReference type="EMBL" id="PPJ61488.1"/>
    </source>
</evidence>
<accession>A0A2S6CP13</accession>
<dbReference type="AlphaFoldDB" id="A0A2S6CP13"/>
<name>A0A2S6CP13_9CYAN</name>
<organism evidence="1 2">
    <name type="scientific">Cuspidothrix issatschenkoi CHARLIE-1</name>
    <dbReference type="NCBI Taxonomy" id="2052836"/>
    <lineage>
        <taxon>Bacteria</taxon>
        <taxon>Bacillati</taxon>
        <taxon>Cyanobacteriota</taxon>
        <taxon>Cyanophyceae</taxon>
        <taxon>Nostocales</taxon>
        <taxon>Aphanizomenonaceae</taxon>
        <taxon>Cuspidothrix</taxon>
    </lineage>
</organism>
<gene>
    <name evidence="1" type="ORF">CUN59_20665</name>
</gene>